<dbReference type="KEGG" id="pmrn:116955701"/>
<keyword evidence="4" id="KW-1185">Reference proteome</keyword>
<reference evidence="5" key="1">
    <citation type="submission" date="2025-08" db="UniProtKB">
        <authorList>
            <consortium name="RefSeq"/>
        </authorList>
    </citation>
    <scope>IDENTIFICATION</scope>
    <source>
        <tissue evidence="5">Sperm</tissue>
    </source>
</reference>
<feature type="region of interest" description="Disordered" evidence="1">
    <location>
        <begin position="143"/>
        <end position="163"/>
    </location>
</feature>
<feature type="domain" description="PH" evidence="2">
    <location>
        <begin position="27"/>
        <end position="120"/>
    </location>
</feature>
<evidence type="ECO:0000259" key="2">
    <source>
        <dbReference type="PROSITE" id="PS50003"/>
    </source>
</evidence>
<evidence type="ECO:0000259" key="3">
    <source>
        <dbReference type="PROSITE" id="PS50004"/>
    </source>
</evidence>
<dbReference type="InterPro" id="IPR011993">
    <property type="entry name" value="PH-like_dom_sf"/>
</dbReference>
<evidence type="ECO:0000313" key="5">
    <source>
        <dbReference type="RefSeq" id="XP_032832850.1"/>
    </source>
</evidence>
<dbReference type="PROSITE" id="PS50004">
    <property type="entry name" value="C2"/>
    <property type="match status" value="1"/>
</dbReference>
<dbReference type="InterPro" id="IPR000008">
    <property type="entry name" value="C2_dom"/>
</dbReference>
<feature type="domain" description="C2" evidence="3">
    <location>
        <begin position="144"/>
        <end position="328"/>
    </location>
</feature>
<dbReference type="PROSITE" id="PS50003">
    <property type="entry name" value="PH_DOMAIN"/>
    <property type="match status" value="1"/>
</dbReference>
<sequence length="329" mass="35477">MRYNGKELAWLARQPRGFQREGQLLAGSVPPGSLIHRRPVLSERWGRLRGNLLFLLKSRHKESDADEVVVLERCVICTDNDGPNCGLTISFPGPGVSLYLEAPGRSERDAWSRALGRASAEALAARVAALRAAISGLRGLGPLAPGAPSTPQPPGPREGGNPALELSIACRGLPCGPGDSPPSPFARVYAQCAHAQTWTLHSRTETIEAPHRAPHRTPHHAPHYTALHRTTPHATLHRTTPHRTTPHATLHRATPHTTLHRTTPHAATCAPEFLASAAFFCAPRPLRICVSVCDSRDRSGPDGVKVLGKVECSVEELLRDGGKISLPLK</sequence>
<dbReference type="RefSeq" id="XP_032832850.1">
    <property type="nucleotide sequence ID" value="XM_032976959.1"/>
</dbReference>
<evidence type="ECO:0000256" key="1">
    <source>
        <dbReference type="SAM" id="MobiDB-lite"/>
    </source>
</evidence>
<evidence type="ECO:0000313" key="4">
    <source>
        <dbReference type="Proteomes" id="UP001318040"/>
    </source>
</evidence>
<dbReference type="SUPFAM" id="SSF50729">
    <property type="entry name" value="PH domain-like"/>
    <property type="match status" value="1"/>
</dbReference>
<dbReference type="Gene3D" id="2.30.29.30">
    <property type="entry name" value="Pleckstrin-homology domain (PH domain)/Phosphotyrosine-binding domain (PTB)"/>
    <property type="match status" value="1"/>
</dbReference>
<dbReference type="InterPro" id="IPR001849">
    <property type="entry name" value="PH_domain"/>
</dbReference>
<dbReference type="AlphaFoldDB" id="A0AAJ7XFW7"/>
<organism evidence="4 5">
    <name type="scientific">Petromyzon marinus</name>
    <name type="common">Sea lamprey</name>
    <dbReference type="NCBI Taxonomy" id="7757"/>
    <lineage>
        <taxon>Eukaryota</taxon>
        <taxon>Metazoa</taxon>
        <taxon>Chordata</taxon>
        <taxon>Craniata</taxon>
        <taxon>Vertebrata</taxon>
        <taxon>Cyclostomata</taxon>
        <taxon>Hyperoartia</taxon>
        <taxon>Petromyzontiformes</taxon>
        <taxon>Petromyzontidae</taxon>
        <taxon>Petromyzon</taxon>
    </lineage>
</organism>
<gene>
    <name evidence="5" type="primary">LOC116955701</name>
</gene>
<protein>
    <submittedName>
        <fullName evidence="5">Uncharacterized protein LOC116955701</fullName>
    </submittedName>
</protein>
<dbReference type="Proteomes" id="UP001318040">
    <property type="component" value="Chromosome 61"/>
</dbReference>
<proteinExistence type="predicted"/>
<dbReference type="SMART" id="SM00233">
    <property type="entry name" value="PH"/>
    <property type="match status" value="1"/>
</dbReference>
<accession>A0AAJ7XFW7</accession>
<name>A0AAJ7XFW7_PETMA</name>